<reference evidence="1" key="1">
    <citation type="journal article" date="2023" name="Mol. Phylogenet. Evol.">
        <title>Genome-scale phylogeny and comparative genomics of the fungal order Sordariales.</title>
        <authorList>
            <person name="Hensen N."/>
            <person name="Bonometti L."/>
            <person name="Westerberg I."/>
            <person name="Brannstrom I.O."/>
            <person name="Guillou S."/>
            <person name="Cros-Aarteil S."/>
            <person name="Calhoun S."/>
            <person name="Haridas S."/>
            <person name="Kuo A."/>
            <person name="Mondo S."/>
            <person name="Pangilinan J."/>
            <person name="Riley R."/>
            <person name="LaButti K."/>
            <person name="Andreopoulos B."/>
            <person name="Lipzen A."/>
            <person name="Chen C."/>
            <person name="Yan M."/>
            <person name="Daum C."/>
            <person name="Ng V."/>
            <person name="Clum A."/>
            <person name="Steindorff A."/>
            <person name="Ohm R.A."/>
            <person name="Martin F."/>
            <person name="Silar P."/>
            <person name="Natvig D.O."/>
            <person name="Lalanne C."/>
            <person name="Gautier V."/>
            <person name="Ament-Velasquez S.L."/>
            <person name="Kruys A."/>
            <person name="Hutchinson M.I."/>
            <person name="Powell A.J."/>
            <person name="Barry K."/>
            <person name="Miller A.N."/>
            <person name="Grigoriev I.V."/>
            <person name="Debuchy R."/>
            <person name="Gladieux P."/>
            <person name="Hiltunen Thoren M."/>
            <person name="Johannesson H."/>
        </authorList>
    </citation>
    <scope>NUCLEOTIDE SEQUENCE</scope>
    <source>
        <strain evidence="1">CBS 103.79</strain>
    </source>
</reference>
<dbReference type="SUPFAM" id="SSF52047">
    <property type="entry name" value="RNI-like"/>
    <property type="match status" value="1"/>
</dbReference>
<evidence type="ECO:0000313" key="1">
    <source>
        <dbReference type="EMBL" id="KAK3901231.1"/>
    </source>
</evidence>
<dbReference type="Proteomes" id="UP001303889">
    <property type="component" value="Unassembled WGS sequence"/>
</dbReference>
<proteinExistence type="predicted"/>
<accession>A0AAN6MI10</accession>
<dbReference type="AlphaFoldDB" id="A0AAN6MI10"/>
<evidence type="ECO:0000313" key="2">
    <source>
        <dbReference type="Proteomes" id="UP001303889"/>
    </source>
</evidence>
<protein>
    <submittedName>
        <fullName evidence="1">Uncharacterized protein</fullName>
    </submittedName>
</protein>
<reference evidence="1" key="2">
    <citation type="submission" date="2023-05" db="EMBL/GenBank/DDBJ databases">
        <authorList>
            <consortium name="Lawrence Berkeley National Laboratory"/>
            <person name="Steindorff A."/>
            <person name="Hensen N."/>
            <person name="Bonometti L."/>
            <person name="Westerberg I."/>
            <person name="Brannstrom I.O."/>
            <person name="Guillou S."/>
            <person name="Cros-Aarteil S."/>
            <person name="Calhoun S."/>
            <person name="Haridas S."/>
            <person name="Kuo A."/>
            <person name="Mondo S."/>
            <person name="Pangilinan J."/>
            <person name="Riley R."/>
            <person name="Labutti K."/>
            <person name="Andreopoulos B."/>
            <person name="Lipzen A."/>
            <person name="Chen C."/>
            <person name="Yanf M."/>
            <person name="Daum C."/>
            <person name="Ng V."/>
            <person name="Clum A."/>
            <person name="Ohm R."/>
            <person name="Martin F."/>
            <person name="Silar P."/>
            <person name="Natvig D."/>
            <person name="Lalanne C."/>
            <person name="Gautier V."/>
            <person name="Ament-Velasquez S.L."/>
            <person name="Kruys A."/>
            <person name="Hutchinson M.I."/>
            <person name="Powell A.J."/>
            <person name="Barry K."/>
            <person name="Miller A.N."/>
            <person name="Grigoriev I.V."/>
            <person name="Debuchy R."/>
            <person name="Gladieux P."/>
            <person name="Thoren M.H."/>
            <person name="Johannesson H."/>
        </authorList>
    </citation>
    <scope>NUCLEOTIDE SEQUENCE</scope>
    <source>
        <strain evidence="1">CBS 103.79</strain>
    </source>
</reference>
<keyword evidence="2" id="KW-1185">Reference proteome</keyword>
<gene>
    <name evidence="1" type="ORF">C8A05DRAFT_16561</name>
</gene>
<dbReference type="EMBL" id="MU855597">
    <property type="protein sequence ID" value="KAK3901231.1"/>
    <property type="molecule type" value="Genomic_DNA"/>
</dbReference>
<name>A0AAN6MI10_9PEZI</name>
<comment type="caution">
    <text evidence="1">The sequence shown here is derived from an EMBL/GenBank/DDBJ whole genome shotgun (WGS) entry which is preliminary data.</text>
</comment>
<organism evidence="1 2">
    <name type="scientific">Staphylotrichum tortipilum</name>
    <dbReference type="NCBI Taxonomy" id="2831512"/>
    <lineage>
        <taxon>Eukaryota</taxon>
        <taxon>Fungi</taxon>
        <taxon>Dikarya</taxon>
        <taxon>Ascomycota</taxon>
        <taxon>Pezizomycotina</taxon>
        <taxon>Sordariomycetes</taxon>
        <taxon>Sordariomycetidae</taxon>
        <taxon>Sordariales</taxon>
        <taxon>Chaetomiaceae</taxon>
        <taxon>Staphylotrichum</taxon>
    </lineage>
</organism>
<sequence length="520" mass="58775">MSAPSTTFATLPELLRCLAEEIHSRRQLATLCLISKTFNAAVAPVLHRELTIGSDAQLCAALGQFRHLSHVRVLSISDGSGLGDDLFHEMMPELLAKLPRLEMSTVSKLHESCPAIKTIHVTFPEDMGERVGYNDLVQPEGWRMRERALYGTPDLAVFSSLEELTLENLYEELPWWRAQIVQVLKNSPSLRKLKLSLSTKTMARYHHDEESGKFYGFFDKLCEDYGDAETTPLRLRFLHLGIGVYLFDAHCLAALTDRNFLEEVHVENEGVWEDGQIVEMYNEDDEPNSGLAFDAFGPRHCPNLRRINFAHYQRDVHAFLASIDDPSWTRRLAVSCRGLWAGYEPAALLRPDPNFPSLPLHLRMLDIDLQRNQVRLLDEDCDDLVQEDIPTAKDVLADLVSGDDGTLKGLAVHLAENLDADGGFEDFGLLVHALGGLVNLTQLAIEANVDDECLLKGDALDKAAYLLATAVLQLRYVKVYEKCWRVWRDGVAVRLRELEAREKDYIELFQGFIWEPMQCA</sequence>